<protein>
    <submittedName>
        <fullName evidence="1">DUF3775 domain-containing protein</fullName>
    </submittedName>
</protein>
<dbReference type="EMBL" id="SMZO01000046">
    <property type="protein sequence ID" value="TDL85324.1"/>
    <property type="molecule type" value="Genomic_DNA"/>
</dbReference>
<name>A0A4R6APK6_9RHOB</name>
<dbReference type="Pfam" id="PF12616">
    <property type="entry name" value="DUF3775"/>
    <property type="match status" value="1"/>
</dbReference>
<dbReference type="OrthoDB" id="5641374at2"/>
<comment type="caution">
    <text evidence="1">The sequence shown here is derived from an EMBL/GenBank/DDBJ whole genome shotgun (WGS) entry which is preliminary data.</text>
</comment>
<dbReference type="Proteomes" id="UP000294562">
    <property type="component" value="Unassembled WGS sequence"/>
</dbReference>
<evidence type="ECO:0000313" key="2">
    <source>
        <dbReference type="Proteomes" id="UP000294562"/>
    </source>
</evidence>
<proteinExistence type="predicted"/>
<sequence length="123" mass="13148">MPEIHAAAIAQVILLAREVGEATAIGARDGIRHAGSGSQASNELRGFIANLTEEEQYSLVAVTWIGRDSFTADEYSEAYETARQEATNPTEDYLSGMPMLADYLESGLEALGISPGDAEQDVI</sequence>
<evidence type="ECO:0000313" key="1">
    <source>
        <dbReference type="EMBL" id="TDL85324.1"/>
    </source>
</evidence>
<reference evidence="1 2" key="1">
    <citation type="submission" date="2019-03" db="EMBL/GenBank/DDBJ databases">
        <title>Rhodobacteraceae bacterium SM1902, a new member of the family Rhodobacteraceae isolated from Yantai.</title>
        <authorList>
            <person name="Sun Y."/>
        </authorList>
    </citation>
    <scope>NUCLEOTIDE SEQUENCE [LARGE SCALE GENOMIC DNA]</scope>
    <source>
        <strain evidence="1 2">SM1902</strain>
    </source>
</reference>
<gene>
    <name evidence="1" type="ORF">E2L05_15855</name>
</gene>
<dbReference type="AlphaFoldDB" id="A0A4R6APK6"/>
<keyword evidence="2" id="KW-1185">Reference proteome</keyword>
<organism evidence="1 2">
    <name type="scientific">Meridianimarinicoccus aquatilis</name>
    <dbReference type="NCBI Taxonomy" id="2552766"/>
    <lineage>
        <taxon>Bacteria</taxon>
        <taxon>Pseudomonadati</taxon>
        <taxon>Pseudomonadota</taxon>
        <taxon>Alphaproteobacteria</taxon>
        <taxon>Rhodobacterales</taxon>
        <taxon>Paracoccaceae</taxon>
        <taxon>Meridianimarinicoccus</taxon>
    </lineage>
</organism>
<dbReference type="InterPro" id="IPR022254">
    <property type="entry name" value="DUF3775"/>
</dbReference>
<dbReference type="RefSeq" id="WP_133343847.1">
    <property type="nucleotide sequence ID" value="NZ_SMZO01000046.1"/>
</dbReference>
<accession>A0A4R6APK6</accession>